<dbReference type="InterPro" id="IPR013666">
    <property type="entry name" value="PH_pln"/>
</dbReference>
<dbReference type="Pfam" id="PF05703">
    <property type="entry name" value="Auxin_canalis"/>
    <property type="match status" value="2"/>
</dbReference>
<feature type="region of interest" description="Disordered" evidence="1">
    <location>
        <begin position="221"/>
        <end position="240"/>
    </location>
</feature>
<feature type="domain" description="Pleckstrin-like plant" evidence="3">
    <location>
        <begin position="241"/>
        <end position="342"/>
    </location>
</feature>
<name>A0AAU9LMU5_9ASTR</name>
<evidence type="ECO:0000259" key="2">
    <source>
        <dbReference type="Pfam" id="PF05703"/>
    </source>
</evidence>
<feature type="region of interest" description="Disordered" evidence="1">
    <location>
        <begin position="41"/>
        <end position="60"/>
    </location>
</feature>
<comment type="caution">
    <text evidence="4">The sequence shown here is derived from an EMBL/GenBank/DDBJ whole genome shotgun (WGS) entry which is preliminary data.</text>
</comment>
<dbReference type="Proteomes" id="UP001157418">
    <property type="component" value="Unassembled WGS sequence"/>
</dbReference>
<keyword evidence="5" id="KW-1185">Reference proteome</keyword>
<dbReference type="GO" id="GO:0010305">
    <property type="term" value="P:leaf vascular tissue pattern formation"/>
    <property type="evidence" value="ECO:0007669"/>
    <property type="project" value="TreeGrafter"/>
</dbReference>
<evidence type="ECO:0000313" key="4">
    <source>
        <dbReference type="EMBL" id="CAH1415692.1"/>
    </source>
</evidence>
<evidence type="ECO:0000313" key="5">
    <source>
        <dbReference type="Proteomes" id="UP001157418"/>
    </source>
</evidence>
<dbReference type="InterPro" id="IPR008546">
    <property type="entry name" value="VAN3-bd-like_auxin_canal"/>
</dbReference>
<protein>
    <recommendedName>
        <fullName evidence="6">PH domain-containing protein</fullName>
    </recommendedName>
</protein>
<dbReference type="InterPro" id="IPR040269">
    <property type="entry name" value="VAB"/>
</dbReference>
<feature type="domain" description="VAN3-binding protein-like auxin canalisation" evidence="2">
    <location>
        <begin position="13"/>
        <end position="60"/>
    </location>
</feature>
<gene>
    <name evidence="4" type="ORF">LVIROSA_LOCUS3517</name>
</gene>
<dbReference type="PANTHER" id="PTHR31351:SF24">
    <property type="entry name" value="VAN3-BINDING PROTEIN-LIKE"/>
    <property type="match status" value="1"/>
</dbReference>
<reference evidence="4 5" key="1">
    <citation type="submission" date="2022-01" db="EMBL/GenBank/DDBJ databases">
        <authorList>
            <person name="Xiong W."/>
            <person name="Schranz E."/>
        </authorList>
    </citation>
    <scope>NUCLEOTIDE SEQUENCE [LARGE SCALE GENOMIC DNA]</scope>
</reference>
<dbReference type="PANTHER" id="PTHR31351">
    <property type="entry name" value="EXPRESSED PROTEIN"/>
    <property type="match status" value="1"/>
</dbReference>
<organism evidence="4 5">
    <name type="scientific">Lactuca virosa</name>
    <dbReference type="NCBI Taxonomy" id="75947"/>
    <lineage>
        <taxon>Eukaryota</taxon>
        <taxon>Viridiplantae</taxon>
        <taxon>Streptophyta</taxon>
        <taxon>Embryophyta</taxon>
        <taxon>Tracheophyta</taxon>
        <taxon>Spermatophyta</taxon>
        <taxon>Magnoliopsida</taxon>
        <taxon>eudicotyledons</taxon>
        <taxon>Gunneridae</taxon>
        <taxon>Pentapetalae</taxon>
        <taxon>asterids</taxon>
        <taxon>campanulids</taxon>
        <taxon>Asterales</taxon>
        <taxon>Asteraceae</taxon>
        <taxon>Cichorioideae</taxon>
        <taxon>Cichorieae</taxon>
        <taxon>Lactucinae</taxon>
        <taxon>Lactuca</taxon>
    </lineage>
</organism>
<proteinExistence type="predicted"/>
<accession>A0AAU9LMU5</accession>
<dbReference type="EMBL" id="CAKMRJ010000001">
    <property type="protein sequence ID" value="CAH1415692.1"/>
    <property type="molecule type" value="Genomic_DNA"/>
</dbReference>
<dbReference type="AlphaFoldDB" id="A0AAU9LMU5"/>
<dbReference type="GO" id="GO:0009734">
    <property type="term" value="P:auxin-activated signaling pathway"/>
    <property type="evidence" value="ECO:0007669"/>
    <property type="project" value="TreeGrafter"/>
</dbReference>
<dbReference type="GO" id="GO:0010087">
    <property type="term" value="P:phloem or xylem histogenesis"/>
    <property type="evidence" value="ECO:0007669"/>
    <property type="project" value="TreeGrafter"/>
</dbReference>
<evidence type="ECO:0000259" key="3">
    <source>
        <dbReference type="Pfam" id="PF08458"/>
    </source>
</evidence>
<feature type="domain" description="VAN3-binding protein-like auxin canalisation" evidence="2">
    <location>
        <begin position="73"/>
        <end position="206"/>
    </location>
</feature>
<evidence type="ECO:0008006" key="6">
    <source>
        <dbReference type="Google" id="ProtNLM"/>
    </source>
</evidence>
<evidence type="ECO:0000256" key="1">
    <source>
        <dbReference type="SAM" id="MobiDB-lite"/>
    </source>
</evidence>
<dbReference type="Pfam" id="PF08458">
    <property type="entry name" value="PH_2"/>
    <property type="match status" value="1"/>
</dbReference>
<sequence length="360" mass="39809">MESEKSGELIPQPETPMEPMEFLSRSWSLSADEISKALMAHKSRKTESSLVAPQPQPQPQTKVMKVSKVERVRWFNHSSIRGGGKKDKVRAEKAQTHAALSVAGLAAALASITRARSMEEDSRMSSAVASATELLATHCCELAESSGADHHLVLSVLQSAINIQTPTHLTTLTAAAATALRGEAALKARFPKQAKKNATVIPYEKGMPPPAAHTQTIKFKPHEEEEEEEDDDHHHSSTQHMLQQVYKGGLHWKQVSIYINNKSQVIIKLKSNYVGGAFSTKNKGVVYGVCNEKGSWPYCKERENADTYFGVKTAKGLLEFKCKTNIHKQKWVDTIQYLLQIKQTTNQPTSGIRIPSKSLD</sequence>